<dbReference type="CDD" id="cd05927">
    <property type="entry name" value="LC-FACS_euk"/>
    <property type="match status" value="1"/>
</dbReference>
<keyword evidence="4 7" id="KW-0276">Fatty acid metabolism</keyword>
<dbReference type="PANTHER" id="PTHR43272">
    <property type="entry name" value="LONG-CHAIN-FATTY-ACID--COA LIGASE"/>
    <property type="match status" value="1"/>
</dbReference>
<dbReference type="InterPro" id="IPR045311">
    <property type="entry name" value="LC-FACS_euk"/>
</dbReference>
<keyword evidence="7" id="KW-0443">Lipid metabolism</keyword>
<dbReference type="PANTHER" id="PTHR43272:SF90">
    <property type="entry name" value="LONG CHAIN ACYL-COA SYNTHETASE 7, PEROXISOMAL"/>
    <property type="match status" value="1"/>
</dbReference>
<accession>A0AAD6LWA0</accession>
<evidence type="ECO:0000256" key="2">
    <source>
        <dbReference type="ARBA" id="ARBA00022598"/>
    </source>
</evidence>
<dbReference type="Gene3D" id="3.40.50.12780">
    <property type="entry name" value="N-terminal domain of ligase-like"/>
    <property type="match status" value="1"/>
</dbReference>
<evidence type="ECO:0000256" key="3">
    <source>
        <dbReference type="ARBA" id="ARBA00022741"/>
    </source>
</evidence>
<keyword evidence="3 7" id="KW-0547">Nucleotide-binding</keyword>
<dbReference type="PROSITE" id="PS00455">
    <property type="entry name" value="AMP_BINDING"/>
    <property type="match status" value="1"/>
</dbReference>
<protein>
    <recommendedName>
        <fullName evidence="6 7">Long-chain-fatty-acid--CoA ligase</fullName>
        <ecNumber evidence="6 7">6.2.1.3</ecNumber>
    </recommendedName>
</protein>
<dbReference type="EC" id="6.2.1.3" evidence="6 7"/>
<comment type="pathway">
    <text evidence="7">Lipid metabolism; fatty acid metabolism.</text>
</comment>
<feature type="domain" description="AMP-dependent synthetase/ligase" evidence="8">
    <location>
        <begin position="107"/>
        <end position="534"/>
    </location>
</feature>
<evidence type="ECO:0000259" key="8">
    <source>
        <dbReference type="Pfam" id="PF00501"/>
    </source>
</evidence>
<sequence>MDSPAQRRLKSIQNHILTSISADQSDFQANLTSSSQFVHRQQYSVCLPEKLQTGKWNVYRSARSPMKIVTRFHDHPEIETLHDNFVHAVKTFGDYKYLGTRVQADGMIGDYTWMTYGEAGAAREAIGSALRFHGLQKGACIGLYFINRPEWLIVDHACTAYSYISVPLYDTLGTYMTDKKCIFLDTFVLFLQCLILCAGPDAVKFVVNHADVQAIFCVPETLNTLLSFISEIPSVRLIVVVGGVDEHLPSLPLASGVKLRSYTKLFSEGCSSLQPFIPPKPEDVATICYTSGTTGTPKGVVLTHNNLISSVAGFCMAIKFNPADIYISYLPLAHIYERSNQIMSVYYGVAVGFYQGDNLKLLDDLSALRPTVFCSVPRLYNRIYDGIINAVKSSGVLKERLFRAAYNSKKQALMSGRNPSPMWDRLVFNKIKEKLGGRVRFMGSGASPLSPDVMDFLRVCFGCQVLEGYGMTETSCVISSVDQGDNLSGHVGSPNPACEIKLVDVPEMNYTSEDQPHPRGEICVRGPTIFQGYYKAEVQMREVIDDDGWLHTGDIGLWLPGGRLKIIDRKKNIFKLAQGEYIAPEKVENVYTKCRFVSQCFIYGDSFNSSLVAVVAVEPDVLRDWAVSEGIKYDDLGQLCNDPRARAAVLADMDLVGKEAQLRGFEFAKAVTLVPEPFTMENGLLTPTFKVKRPQAKEYFAKAISNMYAELSASDPKVPKL</sequence>
<dbReference type="Pfam" id="PF00501">
    <property type="entry name" value="AMP-binding"/>
    <property type="match status" value="1"/>
</dbReference>
<evidence type="ECO:0000313" key="10">
    <source>
        <dbReference type="Proteomes" id="UP001164929"/>
    </source>
</evidence>
<dbReference type="GO" id="GO:0016020">
    <property type="term" value="C:membrane"/>
    <property type="evidence" value="ECO:0007669"/>
    <property type="project" value="TreeGrafter"/>
</dbReference>
<evidence type="ECO:0000256" key="5">
    <source>
        <dbReference type="ARBA" id="ARBA00022840"/>
    </source>
</evidence>
<dbReference type="AlphaFoldDB" id="A0AAD6LWA0"/>
<comment type="catalytic activity">
    <reaction evidence="7">
        <text>a long-chain fatty acid + ATP + CoA = a long-chain fatty acyl-CoA + AMP + diphosphate</text>
        <dbReference type="Rhea" id="RHEA:15421"/>
        <dbReference type="ChEBI" id="CHEBI:30616"/>
        <dbReference type="ChEBI" id="CHEBI:33019"/>
        <dbReference type="ChEBI" id="CHEBI:57287"/>
        <dbReference type="ChEBI" id="CHEBI:57560"/>
        <dbReference type="ChEBI" id="CHEBI:83139"/>
        <dbReference type="ChEBI" id="CHEBI:456215"/>
        <dbReference type="EC" id="6.2.1.3"/>
    </reaction>
</comment>
<dbReference type="GO" id="GO:0005524">
    <property type="term" value="F:ATP binding"/>
    <property type="evidence" value="ECO:0007669"/>
    <property type="project" value="UniProtKB-KW"/>
</dbReference>
<evidence type="ECO:0000313" key="9">
    <source>
        <dbReference type="EMBL" id="KAJ6974322.1"/>
    </source>
</evidence>
<dbReference type="InterPro" id="IPR042099">
    <property type="entry name" value="ANL_N_sf"/>
</dbReference>
<keyword evidence="5 7" id="KW-0067">ATP-binding</keyword>
<dbReference type="Proteomes" id="UP001164929">
    <property type="component" value="Chromosome 13"/>
</dbReference>
<reference evidence="9" key="1">
    <citation type="journal article" date="2023" name="Mol. Ecol. Resour.">
        <title>Chromosome-level genome assembly of a triploid poplar Populus alba 'Berolinensis'.</title>
        <authorList>
            <person name="Chen S."/>
            <person name="Yu Y."/>
            <person name="Wang X."/>
            <person name="Wang S."/>
            <person name="Zhang T."/>
            <person name="Zhou Y."/>
            <person name="He R."/>
            <person name="Meng N."/>
            <person name="Wang Y."/>
            <person name="Liu W."/>
            <person name="Liu Z."/>
            <person name="Liu J."/>
            <person name="Guo Q."/>
            <person name="Huang H."/>
            <person name="Sederoff R.R."/>
            <person name="Wang G."/>
            <person name="Qu G."/>
            <person name="Chen S."/>
        </authorList>
    </citation>
    <scope>NUCLEOTIDE SEQUENCE</scope>
    <source>
        <strain evidence="9">SC-2020</strain>
    </source>
</reference>
<dbReference type="GO" id="GO:0004467">
    <property type="term" value="F:long-chain fatty acid-CoA ligase activity"/>
    <property type="evidence" value="ECO:0007669"/>
    <property type="project" value="UniProtKB-EC"/>
</dbReference>
<gene>
    <name evidence="9" type="ORF">NC653_030427</name>
</gene>
<dbReference type="SUPFAM" id="SSF56801">
    <property type="entry name" value="Acetyl-CoA synthetase-like"/>
    <property type="match status" value="1"/>
</dbReference>
<evidence type="ECO:0000256" key="4">
    <source>
        <dbReference type="ARBA" id="ARBA00022832"/>
    </source>
</evidence>
<keyword evidence="10" id="KW-1185">Reference proteome</keyword>
<dbReference type="EMBL" id="JAQIZT010000013">
    <property type="protein sequence ID" value="KAJ6974322.1"/>
    <property type="molecule type" value="Genomic_DNA"/>
</dbReference>
<comment type="caution">
    <text evidence="9">The sequence shown here is derived from an EMBL/GenBank/DDBJ whole genome shotgun (WGS) entry which is preliminary data.</text>
</comment>
<keyword evidence="2 7" id="KW-0436">Ligase</keyword>
<dbReference type="InterPro" id="IPR000873">
    <property type="entry name" value="AMP-dep_synth/lig_dom"/>
</dbReference>
<dbReference type="GO" id="GO:0005783">
    <property type="term" value="C:endoplasmic reticulum"/>
    <property type="evidence" value="ECO:0007669"/>
    <property type="project" value="TreeGrafter"/>
</dbReference>
<dbReference type="InterPro" id="IPR020845">
    <property type="entry name" value="AMP-binding_CS"/>
</dbReference>
<evidence type="ECO:0000256" key="7">
    <source>
        <dbReference type="RuleBase" id="RU369030"/>
    </source>
</evidence>
<evidence type="ECO:0000256" key="6">
    <source>
        <dbReference type="ARBA" id="ARBA00026121"/>
    </source>
</evidence>
<organism evidence="9 10">
    <name type="scientific">Populus alba x Populus x berolinensis</name>
    <dbReference type="NCBI Taxonomy" id="444605"/>
    <lineage>
        <taxon>Eukaryota</taxon>
        <taxon>Viridiplantae</taxon>
        <taxon>Streptophyta</taxon>
        <taxon>Embryophyta</taxon>
        <taxon>Tracheophyta</taxon>
        <taxon>Spermatophyta</taxon>
        <taxon>Magnoliopsida</taxon>
        <taxon>eudicotyledons</taxon>
        <taxon>Gunneridae</taxon>
        <taxon>Pentapetalae</taxon>
        <taxon>rosids</taxon>
        <taxon>fabids</taxon>
        <taxon>Malpighiales</taxon>
        <taxon>Salicaceae</taxon>
        <taxon>Saliceae</taxon>
        <taxon>Populus</taxon>
    </lineage>
</organism>
<comment type="function">
    <text evidence="7">Catalyzes the conversion of long-chain fatty acids to their active form acyl-CoAs for both synthesis of cellular lipids, and degradation via beta-oxidation.</text>
</comment>
<name>A0AAD6LWA0_9ROSI</name>
<comment type="similarity">
    <text evidence="1 7">Belongs to the ATP-dependent AMP-binding enzyme family.</text>
</comment>
<proteinExistence type="inferred from homology"/>
<evidence type="ECO:0000256" key="1">
    <source>
        <dbReference type="ARBA" id="ARBA00006432"/>
    </source>
</evidence>